<gene>
    <name evidence="6" type="ORF">LJD61_07485</name>
</gene>
<dbReference type="EMBL" id="JAJEKE010000005">
    <property type="protein sequence ID" value="MCQ1529394.1"/>
    <property type="molecule type" value="Genomic_DNA"/>
</dbReference>
<name>A0ABT1NDR2_9FIRM</name>
<dbReference type="InterPro" id="IPR014757">
    <property type="entry name" value="Tscrpt_reg_IclR_C"/>
</dbReference>
<dbReference type="SUPFAM" id="SSF46785">
    <property type="entry name" value="Winged helix' DNA-binding domain"/>
    <property type="match status" value="1"/>
</dbReference>
<dbReference type="InterPro" id="IPR036388">
    <property type="entry name" value="WH-like_DNA-bd_sf"/>
</dbReference>
<keyword evidence="3" id="KW-0804">Transcription</keyword>
<dbReference type="InterPro" id="IPR029016">
    <property type="entry name" value="GAF-like_dom_sf"/>
</dbReference>
<dbReference type="SMART" id="SM00346">
    <property type="entry name" value="HTH_ICLR"/>
    <property type="match status" value="1"/>
</dbReference>
<keyword evidence="2" id="KW-0238">DNA-binding</keyword>
<evidence type="ECO:0000256" key="2">
    <source>
        <dbReference type="ARBA" id="ARBA00023125"/>
    </source>
</evidence>
<accession>A0ABT1NDR2</accession>
<dbReference type="PROSITE" id="PS51078">
    <property type="entry name" value="ICLR_ED"/>
    <property type="match status" value="1"/>
</dbReference>
<feature type="domain" description="HTH iclR-type" evidence="4">
    <location>
        <begin position="11"/>
        <end position="74"/>
    </location>
</feature>
<dbReference type="Proteomes" id="UP001651880">
    <property type="component" value="Unassembled WGS sequence"/>
</dbReference>
<keyword evidence="1" id="KW-0805">Transcription regulation</keyword>
<dbReference type="Gene3D" id="3.30.450.40">
    <property type="match status" value="1"/>
</dbReference>
<evidence type="ECO:0000259" key="5">
    <source>
        <dbReference type="PROSITE" id="PS51078"/>
    </source>
</evidence>
<proteinExistence type="predicted"/>
<evidence type="ECO:0000313" key="6">
    <source>
        <dbReference type="EMBL" id="MCQ1529394.1"/>
    </source>
</evidence>
<protein>
    <submittedName>
        <fullName evidence="6">IclR family transcriptional regulator</fullName>
    </submittedName>
</protein>
<dbReference type="Pfam" id="PF01614">
    <property type="entry name" value="IclR_C"/>
    <property type="match status" value="1"/>
</dbReference>
<sequence>MKNDDEEKTTVRSLERGVTILNYLAEDKGRPKGITEISKNINLAKGTVHRLITTLQKCGYVDKDYDEDKYHLGLKLMELGGIVKEALDIRKQAEPILKKLGEATKLTVHLALLIDSEIVYIDKVESQTSIQMASYIGQRSYIHSTSLGKAICAYLPEEETVRHLNVKGMPRLTDQTIITVEDFKEHLKEVRAKGYAVDENENEESIRCIASTIFDNSGKPIGAVSISGTVIQITRDKVEEMSIYVVNAAKEISKRMGYV</sequence>
<dbReference type="SUPFAM" id="SSF55781">
    <property type="entry name" value="GAF domain-like"/>
    <property type="match status" value="1"/>
</dbReference>
<dbReference type="InterPro" id="IPR050707">
    <property type="entry name" value="HTH_MetabolicPath_Reg"/>
</dbReference>
<evidence type="ECO:0000313" key="7">
    <source>
        <dbReference type="Proteomes" id="UP001651880"/>
    </source>
</evidence>
<dbReference type="RefSeq" id="WP_255226914.1">
    <property type="nucleotide sequence ID" value="NZ_JAJEKE010000005.1"/>
</dbReference>
<evidence type="ECO:0000256" key="3">
    <source>
        <dbReference type="ARBA" id="ARBA00023163"/>
    </source>
</evidence>
<dbReference type="Pfam" id="PF09339">
    <property type="entry name" value="HTH_IclR"/>
    <property type="match status" value="1"/>
</dbReference>
<dbReference type="PROSITE" id="PS51077">
    <property type="entry name" value="HTH_ICLR"/>
    <property type="match status" value="1"/>
</dbReference>
<comment type="caution">
    <text evidence="6">The sequence shown here is derived from an EMBL/GenBank/DDBJ whole genome shotgun (WGS) entry which is preliminary data.</text>
</comment>
<dbReference type="InterPro" id="IPR005471">
    <property type="entry name" value="Tscrpt_reg_IclR_N"/>
</dbReference>
<dbReference type="PANTHER" id="PTHR30136:SF24">
    <property type="entry name" value="HTH-TYPE TRANSCRIPTIONAL REPRESSOR ALLR"/>
    <property type="match status" value="1"/>
</dbReference>
<organism evidence="6 7">
    <name type="scientific">Lutispora saccharofermentans</name>
    <dbReference type="NCBI Taxonomy" id="3024236"/>
    <lineage>
        <taxon>Bacteria</taxon>
        <taxon>Bacillati</taxon>
        <taxon>Bacillota</taxon>
        <taxon>Clostridia</taxon>
        <taxon>Lutisporales</taxon>
        <taxon>Lutisporaceae</taxon>
        <taxon>Lutispora</taxon>
    </lineage>
</organism>
<dbReference type="PANTHER" id="PTHR30136">
    <property type="entry name" value="HELIX-TURN-HELIX TRANSCRIPTIONAL REGULATOR, ICLR FAMILY"/>
    <property type="match status" value="1"/>
</dbReference>
<dbReference type="InterPro" id="IPR036390">
    <property type="entry name" value="WH_DNA-bd_sf"/>
</dbReference>
<evidence type="ECO:0000256" key="1">
    <source>
        <dbReference type="ARBA" id="ARBA00023015"/>
    </source>
</evidence>
<dbReference type="Gene3D" id="1.10.10.10">
    <property type="entry name" value="Winged helix-like DNA-binding domain superfamily/Winged helix DNA-binding domain"/>
    <property type="match status" value="1"/>
</dbReference>
<keyword evidence="7" id="KW-1185">Reference proteome</keyword>
<reference evidence="6 7" key="1">
    <citation type="submission" date="2021-10" db="EMBL/GenBank/DDBJ databases">
        <title>Lutispora strain m25 sp. nov., a thermophilic, non-spore-forming bacterium isolated from a lab-scale methanogenic bioreactor digesting anaerobic sludge.</title>
        <authorList>
            <person name="El Houari A."/>
            <person name="Mcdonald J."/>
        </authorList>
    </citation>
    <scope>NUCLEOTIDE SEQUENCE [LARGE SCALE GENOMIC DNA]</scope>
    <source>
        <strain evidence="7">m25</strain>
    </source>
</reference>
<evidence type="ECO:0000259" key="4">
    <source>
        <dbReference type="PROSITE" id="PS51077"/>
    </source>
</evidence>
<feature type="domain" description="IclR-ED" evidence="5">
    <location>
        <begin position="75"/>
        <end position="258"/>
    </location>
</feature>